<protein>
    <submittedName>
        <fullName evidence="2">Uncharacterized protein</fullName>
    </submittedName>
</protein>
<feature type="compositionally biased region" description="Low complexity" evidence="1">
    <location>
        <begin position="126"/>
        <end position="138"/>
    </location>
</feature>
<feature type="region of interest" description="Disordered" evidence="1">
    <location>
        <begin position="85"/>
        <end position="138"/>
    </location>
</feature>
<name>A0A1W2TW02_ROSNE</name>
<keyword evidence="3" id="KW-1185">Reference proteome</keyword>
<evidence type="ECO:0000313" key="3">
    <source>
        <dbReference type="Proteomes" id="UP000054516"/>
    </source>
</evidence>
<accession>A0A1W2TW02</accession>
<feature type="compositionally biased region" description="Polar residues" evidence="1">
    <location>
        <begin position="107"/>
        <end position="123"/>
    </location>
</feature>
<evidence type="ECO:0000256" key="1">
    <source>
        <dbReference type="SAM" id="MobiDB-lite"/>
    </source>
</evidence>
<dbReference type="AlphaFoldDB" id="A0A1W2TW02"/>
<sequence length="150" mass="15408">MQVLLAARRRRRPPGISSSGGSSSGSSGQSVATTYHSAHRGEVRVVIERPPAYADAGADAGEDERVWAERRWPVPPGHPGYYYSGAAGAGAGAGAATEEAADSGSDQPGQWSVETQDGSSSVPETGAGSRGAAAPGRGFRYHHVDIGRAY</sequence>
<dbReference type="EMBL" id="DF977532">
    <property type="protein sequence ID" value="GAP92840.2"/>
    <property type="molecule type" value="Genomic_DNA"/>
</dbReference>
<feature type="compositionally biased region" description="Low complexity" evidence="1">
    <location>
        <begin position="94"/>
        <end position="106"/>
    </location>
</feature>
<evidence type="ECO:0000313" key="2">
    <source>
        <dbReference type="EMBL" id="GAP92840.2"/>
    </source>
</evidence>
<feature type="compositionally biased region" description="Low complexity" evidence="1">
    <location>
        <begin position="14"/>
        <end position="28"/>
    </location>
</feature>
<dbReference type="STRING" id="77044.A0A1W2TW02"/>
<gene>
    <name evidence="2" type="ORF">SAMD00023353_8700020</name>
</gene>
<dbReference type="Proteomes" id="UP000054516">
    <property type="component" value="Unassembled WGS sequence"/>
</dbReference>
<proteinExistence type="predicted"/>
<reference evidence="2" key="1">
    <citation type="submission" date="2016-03" db="EMBL/GenBank/DDBJ databases">
        <title>Draft genome sequence of Rosellinia necatrix.</title>
        <authorList>
            <person name="Kanematsu S."/>
        </authorList>
    </citation>
    <scope>NUCLEOTIDE SEQUENCE [LARGE SCALE GENOMIC DNA]</scope>
    <source>
        <strain evidence="2">W97</strain>
    </source>
</reference>
<feature type="region of interest" description="Disordered" evidence="1">
    <location>
        <begin position="1"/>
        <end position="64"/>
    </location>
</feature>
<organism evidence="2">
    <name type="scientific">Rosellinia necatrix</name>
    <name type="common">White root-rot fungus</name>
    <dbReference type="NCBI Taxonomy" id="77044"/>
    <lineage>
        <taxon>Eukaryota</taxon>
        <taxon>Fungi</taxon>
        <taxon>Dikarya</taxon>
        <taxon>Ascomycota</taxon>
        <taxon>Pezizomycotina</taxon>
        <taxon>Sordariomycetes</taxon>
        <taxon>Xylariomycetidae</taxon>
        <taxon>Xylariales</taxon>
        <taxon>Xylariaceae</taxon>
        <taxon>Rosellinia</taxon>
    </lineage>
</organism>